<gene>
    <name evidence="12" type="primary">fluC</name>
    <name evidence="12" type="synonym">crcB</name>
    <name evidence="13" type="ORF">J5Y09_01765</name>
</gene>
<evidence type="ECO:0000256" key="5">
    <source>
        <dbReference type="ARBA" id="ARBA00022989"/>
    </source>
</evidence>
<keyword evidence="14" id="KW-1185">Reference proteome</keyword>
<evidence type="ECO:0000256" key="11">
    <source>
        <dbReference type="ARBA" id="ARBA00035585"/>
    </source>
</evidence>
<evidence type="ECO:0000313" key="14">
    <source>
        <dbReference type="Proteomes" id="UP000680815"/>
    </source>
</evidence>
<keyword evidence="2 12" id="KW-1003">Cell membrane</keyword>
<dbReference type="Proteomes" id="UP000680815">
    <property type="component" value="Unassembled WGS sequence"/>
</dbReference>
<dbReference type="RefSeq" id="WP_209349987.1">
    <property type="nucleotide sequence ID" value="NZ_JAGIYZ010000001.1"/>
</dbReference>
<feature type="transmembrane region" description="Helical" evidence="12">
    <location>
        <begin position="93"/>
        <end position="116"/>
    </location>
</feature>
<dbReference type="InterPro" id="IPR003691">
    <property type="entry name" value="FluC"/>
</dbReference>
<accession>A0ABS4AP75</accession>
<comment type="subcellular location">
    <subcellularLocation>
        <location evidence="1 12">Cell membrane</location>
        <topology evidence="1 12">Multi-pass membrane protein</topology>
    </subcellularLocation>
</comment>
<sequence>MIQALVLVALGGAAGSVLRYLVSIGSLALFGAGFPWGTLAVNVAGSAVIGAMAGAGMDGQARLLLVTGFLGGFTTFSAFSLEAVGLWEKSPPLAIAYVAASVLLGAAACLAGLWLFRR</sequence>
<comment type="caution">
    <text evidence="13">The sequence shown here is derived from an EMBL/GenBank/DDBJ whole genome shotgun (WGS) entry which is preliminary data.</text>
</comment>
<keyword evidence="8 12" id="KW-0472">Membrane</keyword>
<keyword evidence="4 12" id="KW-0812">Transmembrane</keyword>
<evidence type="ECO:0000256" key="6">
    <source>
        <dbReference type="ARBA" id="ARBA00023053"/>
    </source>
</evidence>
<comment type="function">
    <text evidence="12">Fluoride-specific ion channel. Important for reducing fluoride concentration in the cell, thus reducing its toxicity.</text>
</comment>
<keyword evidence="9 12" id="KW-0407">Ion channel</keyword>
<evidence type="ECO:0000256" key="4">
    <source>
        <dbReference type="ARBA" id="ARBA00022692"/>
    </source>
</evidence>
<reference evidence="13 14" key="1">
    <citation type="submission" date="2021-03" db="EMBL/GenBank/DDBJ databases">
        <authorList>
            <person name="So Y."/>
        </authorList>
    </citation>
    <scope>NUCLEOTIDE SEQUENCE [LARGE SCALE GENOMIC DNA]</scope>
    <source>
        <strain evidence="13 14">PWR1</strain>
    </source>
</reference>
<evidence type="ECO:0000256" key="2">
    <source>
        <dbReference type="ARBA" id="ARBA00022475"/>
    </source>
</evidence>
<comment type="activity regulation">
    <text evidence="12">Na(+) is not transported, but it plays an essential structural role and its presence is essential for fluoride channel function.</text>
</comment>
<feature type="binding site" evidence="12">
    <location>
        <position position="71"/>
    </location>
    <ligand>
        <name>Na(+)</name>
        <dbReference type="ChEBI" id="CHEBI:29101"/>
        <note>structural</note>
    </ligand>
</feature>
<keyword evidence="12" id="KW-0479">Metal-binding</keyword>
<dbReference type="EMBL" id="JAGIYZ010000001">
    <property type="protein sequence ID" value="MBP0462626.1"/>
    <property type="molecule type" value="Genomic_DNA"/>
</dbReference>
<keyword evidence="5 12" id="KW-1133">Transmembrane helix</keyword>
<name>A0ABS4AP75_9PROT</name>
<protein>
    <recommendedName>
        <fullName evidence="12">Fluoride-specific ion channel FluC</fullName>
    </recommendedName>
</protein>
<dbReference type="HAMAP" id="MF_00454">
    <property type="entry name" value="FluC"/>
    <property type="match status" value="1"/>
</dbReference>
<evidence type="ECO:0000256" key="8">
    <source>
        <dbReference type="ARBA" id="ARBA00023136"/>
    </source>
</evidence>
<evidence type="ECO:0000256" key="1">
    <source>
        <dbReference type="ARBA" id="ARBA00004651"/>
    </source>
</evidence>
<keyword evidence="12" id="KW-0813">Transport</keyword>
<evidence type="ECO:0000256" key="12">
    <source>
        <dbReference type="HAMAP-Rule" id="MF_00454"/>
    </source>
</evidence>
<keyword evidence="6 12" id="KW-0915">Sodium</keyword>
<evidence type="ECO:0000256" key="7">
    <source>
        <dbReference type="ARBA" id="ARBA00023065"/>
    </source>
</evidence>
<keyword evidence="3" id="KW-0997">Cell inner membrane</keyword>
<evidence type="ECO:0000256" key="10">
    <source>
        <dbReference type="ARBA" id="ARBA00035120"/>
    </source>
</evidence>
<dbReference type="PANTHER" id="PTHR28259:SF1">
    <property type="entry name" value="FLUORIDE EXPORT PROTEIN 1-RELATED"/>
    <property type="match status" value="1"/>
</dbReference>
<feature type="transmembrane region" description="Helical" evidence="12">
    <location>
        <begin position="29"/>
        <end position="51"/>
    </location>
</feature>
<dbReference type="PANTHER" id="PTHR28259">
    <property type="entry name" value="FLUORIDE EXPORT PROTEIN 1-RELATED"/>
    <property type="match status" value="1"/>
</dbReference>
<feature type="transmembrane region" description="Helical" evidence="12">
    <location>
        <begin position="63"/>
        <end position="87"/>
    </location>
</feature>
<dbReference type="Pfam" id="PF02537">
    <property type="entry name" value="CRCB"/>
    <property type="match status" value="1"/>
</dbReference>
<evidence type="ECO:0000313" key="13">
    <source>
        <dbReference type="EMBL" id="MBP0462626.1"/>
    </source>
</evidence>
<keyword evidence="7 12" id="KW-0406">Ion transport</keyword>
<comment type="similarity">
    <text evidence="10 12">Belongs to the fluoride channel Fluc/FEX (TC 1.A.43) family.</text>
</comment>
<proteinExistence type="inferred from homology"/>
<comment type="catalytic activity">
    <reaction evidence="11">
        <text>fluoride(in) = fluoride(out)</text>
        <dbReference type="Rhea" id="RHEA:76159"/>
        <dbReference type="ChEBI" id="CHEBI:17051"/>
    </reaction>
    <physiologicalReaction direction="left-to-right" evidence="11">
        <dbReference type="Rhea" id="RHEA:76160"/>
    </physiologicalReaction>
</comment>
<evidence type="ECO:0000256" key="3">
    <source>
        <dbReference type="ARBA" id="ARBA00022519"/>
    </source>
</evidence>
<evidence type="ECO:0000256" key="9">
    <source>
        <dbReference type="ARBA" id="ARBA00023303"/>
    </source>
</evidence>
<organism evidence="13 14">
    <name type="scientific">Roseomonas nitratireducens</name>
    <dbReference type="NCBI Taxonomy" id="2820810"/>
    <lineage>
        <taxon>Bacteria</taxon>
        <taxon>Pseudomonadati</taxon>
        <taxon>Pseudomonadota</taxon>
        <taxon>Alphaproteobacteria</taxon>
        <taxon>Acetobacterales</taxon>
        <taxon>Roseomonadaceae</taxon>
        <taxon>Roseomonas</taxon>
    </lineage>
</organism>
<feature type="binding site" evidence="12">
    <location>
        <position position="74"/>
    </location>
    <ligand>
        <name>Na(+)</name>
        <dbReference type="ChEBI" id="CHEBI:29101"/>
        <note>structural</note>
    </ligand>
</feature>